<protein>
    <submittedName>
        <fullName evidence="4">DUF916 and DUF3324 domain-containing protein</fullName>
    </submittedName>
</protein>
<name>A0ABU1A5S6_9LACO</name>
<gene>
    <name evidence="4" type="ORF">RA086_01495</name>
</gene>
<evidence type="ECO:0000259" key="2">
    <source>
        <dbReference type="Pfam" id="PF06030"/>
    </source>
</evidence>
<feature type="transmembrane region" description="Helical" evidence="1">
    <location>
        <begin position="318"/>
        <end position="342"/>
    </location>
</feature>
<evidence type="ECO:0000259" key="3">
    <source>
        <dbReference type="Pfam" id="PF11797"/>
    </source>
</evidence>
<keyword evidence="5" id="KW-1185">Reference proteome</keyword>
<dbReference type="InterPro" id="IPR010317">
    <property type="entry name" value="WxLIP_PGBD"/>
</dbReference>
<evidence type="ECO:0000313" key="4">
    <source>
        <dbReference type="EMBL" id="MDQ7936326.1"/>
    </source>
</evidence>
<sequence length="349" mass="37960">MLMKIRFWGIVRVMLGLLVGLSLAQVSRAATTGPSNNIGFSVSAQLPKNQVNTAHTYFDLQLSSGQSQTLKAVIYNVTNRDIQVKTGIHTAYTNGNGVIEYVKPTTVFDPSLKLQIGQLTRVQGKSVVTVPANGTKVVTAQVKIPKTAFQGTMLGGWYFEKLTEKVTSEVKGSMNVRNQYSYVIGMKYSLGKTPKPALKLGQVEPKVVNEHQAIVADLRNVSATINQNLSLTTTITSKATGDVVKTVKKASVQLAPNTVYHYPLLTGTSALKSGHYQLKMIVKGQSQRWVLEKDFTITASAAKKLAHQSVENKGLNSIWLVVAGAVGMLVIGGLLAGLVFFLRKRRRDE</sequence>
<feature type="domain" description="WxL Interacting Protein host binding" evidence="3">
    <location>
        <begin position="173"/>
        <end position="306"/>
    </location>
</feature>
<organism evidence="4 5">
    <name type="scientific">Lactiplantibacillus brownii</name>
    <dbReference type="NCBI Taxonomy" id="3069269"/>
    <lineage>
        <taxon>Bacteria</taxon>
        <taxon>Bacillati</taxon>
        <taxon>Bacillota</taxon>
        <taxon>Bacilli</taxon>
        <taxon>Lactobacillales</taxon>
        <taxon>Lactobacillaceae</taxon>
        <taxon>Lactiplantibacillus</taxon>
    </lineage>
</organism>
<keyword evidence="1" id="KW-0812">Transmembrane</keyword>
<dbReference type="Pfam" id="PF06030">
    <property type="entry name" value="WxLIP_PGBD"/>
    <property type="match status" value="1"/>
</dbReference>
<evidence type="ECO:0000313" key="5">
    <source>
        <dbReference type="Proteomes" id="UP001227831"/>
    </source>
</evidence>
<comment type="caution">
    <text evidence="4">The sequence shown here is derived from an EMBL/GenBank/DDBJ whole genome shotgun (WGS) entry which is preliminary data.</text>
</comment>
<keyword evidence="1" id="KW-0472">Membrane</keyword>
<feature type="domain" description="WxL Interacting Protein peptidoglycan binding" evidence="2">
    <location>
        <begin position="40"/>
        <end position="161"/>
    </location>
</feature>
<dbReference type="Proteomes" id="UP001227831">
    <property type="component" value="Unassembled WGS sequence"/>
</dbReference>
<dbReference type="EMBL" id="JAVCWF010000001">
    <property type="protein sequence ID" value="MDQ7936326.1"/>
    <property type="molecule type" value="Genomic_DNA"/>
</dbReference>
<dbReference type="RefSeq" id="WP_308702162.1">
    <property type="nucleotide sequence ID" value="NZ_AP027463.1"/>
</dbReference>
<dbReference type="Pfam" id="PF11797">
    <property type="entry name" value="WxLIP_HBD"/>
    <property type="match status" value="1"/>
</dbReference>
<evidence type="ECO:0000256" key="1">
    <source>
        <dbReference type="SAM" id="Phobius"/>
    </source>
</evidence>
<accession>A0ABU1A5S6</accession>
<dbReference type="InterPro" id="IPR021759">
    <property type="entry name" value="WxLIP_HBD"/>
</dbReference>
<reference evidence="4 5" key="1">
    <citation type="journal article" date="2023" name="Int. J. Syst. Evol. Microbiol.">
        <title>Lactiplantibacillus brownii sp. nov., a novel psychrotolerant species isolated from sauerkraut.</title>
        <authorList>
            <person name="Heng Y.C."/>
            <person name="Silvaraju S."/>
            <person name="Lee J.K.Y."/>
            <person name="Kittelmann S."/>
        </authorList>
    </citation>
    <scope>NUCLEOTIDE SEQUENCE [LARGE SCALE GENOMIC DNA]</scope>
    <source>
        <strain evidence="4 5">WILCCON 0030</strain>
    </source>
</reference>
<proteinExistence type="predicted"/>
<keyword evidence="1" id="KW-1133">Transmembrane helix</keyword>